<dbReference type="Proteomes" id="UP000217790">
    <property type="component" value="Unassembled WGS sequence"/>
</dbReference>
<gene>
    <name evidence="1" type="ORF">ARMGADRAFT_125031</name>
</gene>
<evidence type="ECO:0000313" key="2">
    <source>
        <dbReference type="Proteomes" id="UP000217790"/>
    </source>
</evidence>
<protein>
    <submittedName>
        <fullName evidence="1">Uncharacterized protein</fullName>
    </submittedName>
</protein>
<sequence>MASQIEGSQSPLSSIIIYRSQKLVDESRKYQPNWEAMQHSHLGTFFAASIYNGISFVGKLFLRPNACIVNCRHKFGASRSEKNSRSD</sequence>
<name>A0A2H3DHV9_ARMGA</name>
<dbReference type="InParanoid" id="A0A2H3DHV9"/>
<dbReference type="EMBL" id="KZ293656">
    <property type="protein sequence ID" value="PBK93424.1"/>
    <property type="molecule type" value="Genomic_DNA"/>
</dbReference>
<dbReference type="AlphaFoldDB" id="A0A2H3DHV9"/>
<evidence type="ECO:0000313" key="1">
    <source>
        <dbReference type="EMBL" id="PBK93424.1"/>
    </source>
</evidence>
<reference evidence="2" key="1">
    <citation type="journal article" date="2017" name="Nat. Ecol. Evol.">
        <title>Genome expansion and lineage-specific genetic innovations in the forest pathogenic fungi Armillaria.</title>
        <authorList>
            <person name="Sipos G."/>
            <person name="Prasanna A.N."/>
            <person name="Walter M.C."/>
            <person name="O'Connor E."/>
            <person name="Balint B."/>
            <person name="Krizsan K."/>
            <person name="Kiss B."/>
            <person name="Hess J."/>
            <person name="Varga T."/>
            <person name="Slot J."/>
            <person name="Riley R."/>
            <person name="Boka B."/>
            <person name="Rigling D."/>
            <person name="Barry K."/>
            <person name="Lee J."/>
            <person name="Mihaltcheva S."/>
            <person name="LaButti K."/>
            <person name="Lipzen A."/>
            <person name="Waldron R."/>
            <person name="Moloney N.M."/>
            <person name="Sperisen C."/>
            <person name="Kredics L."/>
            <person name="Vagvoelgyi C."/>
            <person name="Patrignani A."/>
            <person name="Fitzpatrick D."/>
            <person name="Nagy I."/>
            <person name="Doyle S."/>
            <person name="Anderson J.B."/>
            <person name="Grigoriev I.V."/>
            <person name="Gueldener U."/>
            <person name="Muensterkoetter M."/>
            <person name="Nagy L.G."/>
        </authorList>
    </citation>
    <scope>NUCLEOTIDE SEQUENCE [LARGE SCALE GENOMIC DNA]</scope>
    <source>
        <strain evidence="2">Ar21-2</strain>
    </source>
</reference>
<proteinExistence type="predicted"/>
<accession>A0A2H3DHV9</accession>
<keyword evidence="2" id="KW-1185">Reference proteome</keyword>
<organism evidence="1 2">
    <name type="scientific">Armillaria gallica</name>
    <name type="common">Bulbous honey fungus</name>
    <name type="synonym">Armillaria bulbosa</name>
    <dbReference type="NCBI Taxonomy" id="47427"/>
    <lineage>
        <taxon>Eukaryota</taxon>
        <taxon>Fungi</taxon>
        <taxon>Dikarya</taxon>
        <taxon>Basidiomycota</taxon>
        <taxon>Agaricomycotina</taxon>
        <taxon>Agaricomycetes</taxon>
        <taxon>Agaricomycetidae</taxon>
        <taxon>Agaricales</taxon>
        <taxon>Marasmiineae</taxon>
        <taxon>Physalacriaceae</taxon>
        <taxon>Armillaria</taxon>
    </lineage>
</organism>